<sequence>YDHSLKMISNASSRSLGLPGLGHHDNIGILGRLVTISMLLLPYQKLYISPLENWHDGWGSSQNIHWYCQGCGKDLYELNRKITDMVFLLP</sequence>
<name>A0A484GTX8_SOUCH</name>
<feature type="non-terminal residue" evidence="1">
    <location>
        <position position="90"/>
    </location>
</feature>
<reference evidence="1 2" key="1">
    <citation type="journal article" date="2018" name="Genomics">
        <title>Molecular footprints of inshore aquatic adaptation in Indo-Pacific humpback dolphin (Sousa chinensis).</title>
        <authorList>
            <person name="Ming Y."/>
            <person name="Jian J."/>
            <person name="Yu F."/>
            <person name="Yu X."/>
            <person name="Wang J."/>
            <person name="Liu W."/>
        </authorList>
    </citation>
    <scope>NUCLEOTIDE SEQUENCE [LARGE SCALE GENOMIC DNA]</scope>
    <source>
        <strain evidence="1">MY-2018</strain>
        <tissue evidence="1">Skin</tissue>
    </source>
</reference>
<dbReference type="Proteomes" id="UP000295264">
    <property type="component" value="Unassembled WGS sequence"/>
</dbReference>
<keyword evidence="2" id="KW-1185">Reference proteome</keyword>
<gene>
    <name evidence="1" type="ORF">DBR06_SOUSAS7610052</name>
</gene>
<feature type="non-terminal residue" evidence="1">
    <location>
        <position position="1"/>
    </location>
</feature>
<evidence type="ECO:0000313" key="1">
    <source>
        <dbReference type="EMBL" id="TEA39222.1"/>
    </source>
</evidence>
<comment type="caution">
    <text evidence="1">The sequence shown here is derived from an EMBL/GenBank/DDBJ whole genome shotgun (WGS) entry which is preliminary data.</text>
</comment>
<dbReference type="EMBL" id="QWLN02004211">
    <property type="protein sequence ID" value="TEA39222.1"/>
    <property type="molecule type" value="Genomic_DNA"/>
</dbReference>
<evidence type="ECO:0000313" key="2">
    <source>
        <dbReference type="Proteomes" id="UP000295264"/>
    </source>
</evidence>
<proteinExistence type="predicted"/>
<accession>A0A484GTX8</accession>
<protein>
    <submittedName>
        <fullName evidence="1">Uncharacterized protein</fullName>
    </submittedName>
</protein>
<organism evidence="1 2">
    <name type="scientific">Sousa chinensis</name>
    <name type="common">Indo-pacific humpbacked dolphin</name>
    <name type="synonym">Steno chinensis</name>
    <dbReference type="NCBI Taxonomy" id="103600"/>
    <lineage>
        <taxon>Eukaryota</taxon>
        <taxon>Metazoa</taxon>
        <taxon>Chordata</taxon>
        <taxon>Craniata</taxon>
        <taxon>Vertebrata</taxon>
        <taxon>Euteleostomi</taxon>
        <taxon>Mammalia</taxon>
        <taxon>Eutheria</taxon>
        <taxon>Laurasiatheria</taxon>
        <taxon>Artiodactyla</taxon>
        <taxon>Whippomorpha</taxon>
        <taxon>Cetacea</taxon>
        <taxon>Odontoceti</taxon>
        <taxon>Delphinidae</taxon>
        <taxon>Sousa</taxon>
    </lineage>
</organism>
<dbReference type="AlphaFoldDB" id="A0A484GTX8"/>